<evidence type="ECO:0000313" key="1">
    <source>
        <dbReference type="EMBL" id="KAF9485811.1"/>
    </source>
</evidence>
<reference evidence="1" key="1">
    <citation type="submission" date="2020-11" db="EMBL/GenBank/DDBJ databases">
        <authorList>
            <consortium name="DOE Joint Genome Institute"/>
            <person name="Ahrendt S."/>
            <person name="Riley R."/>
            <person name="Andreopoulos W."/>
            <person name="Labutti K."/>
            <person name="Pangilinan J."/>
            <person name="Ruiz-Duenas F.J."/>
            <person name="Barrasa J.M."/>
            <person name="Sanchez-Garcia M."/>
            <person name="Camarero S."/>
            <person name="Miyauchi S."/>
            <person name="Serrano A."/>
            <person name="Linde D."/>
            <person name="Babiker R."/>
            <person name="Drula E."/>
            <person name="Ayuso-Fernandez I."/>
            <person name="Pacheco R."/>
            <person name="Padilla G."/>
            <person name="Ferreira P."/>
            <person name="Barriuso J."/>
            <person name="Kellner H."/>
            <person name="Castanera R."/>
            <person name="Alfaro M."/>
            <person name="Ramirez L."/>
            <person name="Pisabarro A.G."/>
            <person name="Kuo A."/>
            <person name="Tritt A."/>
            <person name="Lipzen A."/>
            <person name="He G."/>
            <person name="Yan M."/>
            <person name="Ng V."/>
            <person name="Cullen D."/>
            <person name="Martin F."/>
            <person name="Rosso M.-N."/>
            <person name="Henrissat B."/>
            <person name="Hibbett D."/>
            <person name="Martinez A.T."/>
            <person name="Grigoriev I.V."/>
        </authorList>
    </citation>
    <scope>NUCLEOTIDE SEQUENCE</scope>
    <source>
        <strain evidence="1">CIRM-BRFM 674</strain>
    </source>
</reference>
<name>A0A9P6CYZ2_9AGAR</name>
<proteinExistence type="predicted"/>
<evidence type="ECO:0000313" key="2">
    <source>
        <dbReference type="Proteomes" id="UP000807469"/>
    </source>
</evidence>
<dbReference type="EMBL" id="MU155133">
    <property type="protein sequence ID" value="KAF9485811.1"/>
    <property type="molecule type" value="Genomic_DNA"/>
</dbReference>
<dbReference type="AlphaFoldDB" id="A0A9P6CYZ2"/>
<gene>
    <name evidence="1" type="ORF">BDN70DRAFT_870698</name>
</gene>
<dbReference type="Proteomes" id="UP000807469">
    <property type="component" value="Unassembled WGS sequence"/>
</dbReference>
<comment type="caution">
    <text evidence="1">The sequence shown here is derived from an EMBL/GenBank/DDBJ whole genome shotgun (WGS) entry which is preliminary data.</text>
</comment>
<accession>A0A9P6CYZ2</accession>
<organism evidence="1 2">
    <name type="scientific">Pholiota conissans</name>
    <dbReference type="NCBI Taxonomy" id="109636"/>
    <lineage>
        <taxon>Eukaryota</taxon>
        <taxon>Fungi</taxon>
        <taxon>Dikarya</taxon>
        <taxon>Basidiomycota</taxon>
        <taxon>Agaricomycotina</taxon>
        <taxon>Agaricomycetes</taxon>
        <taxon>Agaricomycetidae</taxon>
        <taxon>Agaricales</taxon>
        <taxon>Agaricineae</taxon>
        <taxon>Strophariaceae</taxon>
        <taxon>Pholiota</taxon>
    </lineage>
</organism>
<sequence>MVHLGLSGIHAHLHGRPQSHFRRLTLSAMIYAPRVPGRWMGNYLAECLIYSTIPRRVRKQRLRPAAPTVQRIVSCETDGHGAVQHS</sequence>
<protein>
    <submittedName>
        <fullName evidence="1">Uncharacterized protein</fullName>
    </submittedName>
</protein>
<keyword evidence="2" id="KW-1185">Reference proteome</keyword>